<dbReference type="EMBL" id="PXYI01000002">
    <property type="protein sequence ID" value="PSJ42255.1"/>
    <property type="molecule type" value="Genomic_DNA"/>
</dbReference>
<dbReference type="PANTHER" id="PTHR43591:SF57">
    <property type="entry name" value="METHYLTRANSFERASE DOMAIN-CONTAINING PROTEIN-RELATED"/>
    <property type="match status" value="1"/>
</dbReference>
<dbReference type="Pfam" id="PF08241">
    <property type="entry name" value="Methyltransf_11"/>
    <property type="match status" value="1"/>
</dbReference>
<keyword evidence="3" id="KW-1185">Reference proteome</keyword>
<evidence type="ECO:0000259" key="1">
    <source>
        <dbReference type="Pfam" id="PF08241"/>
    </source>
</evidence>
<dbReference type="Gene3D" id="3.40.50.150">
    <property type="entry name" value="Vaccinia Virus protein VP39"/>
    <property type="match status" value="1"/>
</dbReference>
<protein>
    <submittedName>
        <fullName evidence="2">Class I SAM-dependent methyltransferase</fullName>
    </submittedName>
</protein>
<dbReference type="InterPro" id="IPR013216">
    <property type="entry name" value="Methyltransf_11"/>
</dbReference>
<gene>
    <name evidence="2" type="ORF">C7I55_05110</name>
</gene>
<dbReference type="SUPFAM" id="SSF53335">
    <property type="entry name" value="S-adenosyl-L-methionine-dependent methyltransferases"/>
    <property type="match status" value="1"/>
</dbReference>
<comment type="caution">
    <text evidence="2">The sequence shown here is derived from an EMBL/GenBank/DDBJ whole genome shotgun (WGS) entry which is preliminary data.</text>
</comment>
<dbReference type="InterPro" id="IPR029063">
    <property type="entry name" value="SAM-dependent_MTases_sf"/>
</dbReference>
<accession>A0A2P7QWC0</accession>
<organism evidence="2 3">
    <name type="scientific">Allosphingosinicella deserti</name>
    <dbReference type="NCBI Taxonomy" id="2116704"/>
    <lineage>
        <taxon>Bacteria</taxon>
        <taxon>Pseudomonadati</taxon>
        <taxon>Pseudomonadota</taxon>
        <taxon>Alphaproteobacteria</taxon>
        <taxon>Sphingomonadales</taxon>
        <taxon>Sphingomonadaceae</taxon>
        <taxon>Allosphingosinicella</taxon>
    </lineage>
</organism>
<sequence length="263" mass="28553">MNDPERWDRMIANYEEQAHPFTELFSSAALASVPIGPETEVLDIATGIGAAALVAARRGARVLATDFSPGMVARVAAIGPANLRAEVMDGQALAIEDGRFDVTISMFGIMLFPDWRKGLREMARVTRPGGIAVLGTWKNEAGAATNLLLTEILCTRFPELALPTMPEGMTTLRDPARLRDEMVAAGFEAPAIAEVTHDFMLRLDILDDADRILGLMPHWTMLSAEQKMTAAAEIRRRADEAGTVDVLPIPSTALIAIARRRCT</sequence>
<reference evidence="2 3" key="1">
    <citation type="submission" date="2018-03" db="EMBL/GenBank/DDBJ databases">
        <title>The draft genome of Sphingosinicella sp. GL-C-18.</title>
        <authorList>
            <person name="Liu L."/>
            <person name="Li L."/>
            <person name="Liang L."/>
            <person name="Zhang X."/>
            <person name="Wang T."/>
        </authorList>
    </citation>
    <scope>NUCLEOTIDE SEQUENCE [LARGE SCALE GENOMIC DNA]</scope>
    <source>
        <strain evidence="2 3">GL-C-18</strain>
    </source>
</reference>
<dbReference type="GO" id="GO:0008757">
    <property type="term" value="F:S-adenosylmethionine-dependent methyltransferase activity"/>
    <property type="evidence" value="ECO:0007669"/>
    <property type="project" value="InterPro"/>
</dbReference>
<dbReference type="CDD" id="cd02440">
    <property type="entry name" value="AdoMet_MTases"/>
    <property type="match status" value="1"/>
</dbReference>
<dbReference type="Proteomes" id="UP000241167">
    <property type="component" value="Unassembled WGS sequence"/>
</dbReference>
<dbReference type="OrthoDB" id="9777830at2"/>
<keyword evidence="2" id="KW-0489">Methyltransferase</keyword>
<dbReference type="AlphaFoldDB" id="A0A2P7QWC0"/>
<feature type="domain" description="Methyltransferase type 11" evidence="1">
    <location>
        <begin position="42"/>
        <end position="133"/>
    </location>
</feature>
<evidence type="ECO:0000313" key="3">
    <source>
        <dbReference type="Proteomes" id="UP000241167"/>
    </source>
</evidence>
<proteinExistence type="predicted"/>
<dbReference type="PANTHER" id="PTHR43591">
    <property type="entry name" value="METHYLTRANSFERASE"/>
    <property type="match status" value="1"/>
</dbReference>
<name>A0A2P7QWC0_9SPHN</name>
<keyword evidence="2" id="KW-0808">Transferase</keyword>
<evidence type="ECO:0000313" key="2">
    <source>
        <dbReference type="EMBL" id="PSJ42255.1"/>
    </source>
</evidence>
<dbReference type="GO" id="GO:0032259">
    <property type="term" value="P:methylation"/>
    <property type="evidence" value="ECO:0007669"/>
    <property type="project" value="UniProtKB-KW"/>
</dbReference>